<protein>
    <submittedName>
        <fullName evidence="2">Uncharacterized protein</fullName>
    </submittedName>
</protein>
<dbReference type="STRING" id="576137.A0A1L7X4K9"/>
<dbReference type="PANTHER" id="PTHR35394:SF5">
    <property type="entry name" value="DUF3176 DOMAIN-CONTAINING PROTEIN"/>
    <property type="match status" value="1"/>
</dbReference>
<keyword evidence="1" id="KW-0472">Membrane</keyword>
<dbReference type="Pfam" id="PF11374">
    <property type="entry name" value="DUF3176"/>
    <property type="match status" value="1"/>
</dbReference>
<proteinExistence type="predicted"/>
<gene>
    <name evidence="2" type="ORF">PAC_09837</name>
</gene>
<feature type="transmembrane region" description="Helical" evidence="1">
    <location>
        <begin position="36"/>
        <end position="58"/>
    </location>
</feature>
<dbReference type="Proteomes" id="UP000184330">
    <property type="component" value="Unassembled WGS sequence"/>
</dbReference>
<dbReference type="PANTHER" id="PTHR35394">
    <property type="entry name" value="DUF3176 DOMAIN-CONTAINING PROTEIN"/>
    <property type="match status" value="1"/>
</dbReference>
<sequence length="514" mass="56916">MESKKPYTTTTQPLSPPPVYETPSFGTRLQEFMNTFWVYEILASIISLTMLAAIFGVLHHYNSWDITMAVPLASGISQLKWTWYRESRKLTDLDKLDQSSRGPFGSVKLLFSRPFKFLGAFGAIITILTLAFQTLIQNAISTRSGMLELTALYDTDNGASFPQGNNYTTMFNDYSSADALYDQGPTLDMVADIVYGMFYTIMDFDTQFQLSLANCPSGNCTWKHIQTLSVCSKCADVTSDIGLNKGLYTLYGMTVTMDESVGLITSLSNAKYPDPSVLPGVGPLIAHVTTMARGTTNDAPVGIDCALYWCVLDRSKVSMINWNITDSVDTYWTDPSAKTIHAQATDVTLTPPTCYDEYAEEIPDKTRCTKTISSHSQLALQNYFLGDKTGFTGTVVQNSTTGGWGVSSEVMQLLYTTARMSDNLVVDMEAIMGYIGLMMTSNIRQTMPQVGIWHSLGESWGQEKWKSSVLPLLFHPLADEARPGVAPYKMSELKDVAENTEVRLERGHLGSQFV</sequence>
<organism evidence="2 3">
    <name type="scientific">Phialocephala subalpina</name>
    <dbReference type="NCBI Taxonomy" id="576137"/>
    <lineage>
        <taxon>Eukaryota</taxon>
        <taxon>Fungi</taxon>
        <taxon>Dikarya</taxon>
        <taxon>Ascomycota</taxon>
        <taxon>Pezizomycotina</taxon>
        <taxon>Leotiomycetes</taxon>
        <taxon>Helotiales</taxon>
        <taxon>Mollisiaceae</taxon>
        <taxon>Phialocephala</taxon>
        <taxon>Phialocephala fortinii species complex</taxon>
    </lineage>
</organism>
<dbReference type="OrthoDB" id="5376804at2759"/>
<name>A0A1L7X4K9_9HELO</name>
<keyword evidence="1" id="KW-0812">Transmembrane</keyword>
<dbReference type="EMBL" id="FJOG01000015">
    <property type="protein sequence ID" value="CZR59942.1"/>
    <property type="molecule type" value="Genomic_DNA"/>
</dbReference>
<dbReference type="InterPro" id="IPR021514">
    <property type="entry name" value="DUF3176"/>
</dbReference>
<evidence type="ECO:0000256" key="1">
    <source>
        <dbReference type="SAM" id="Phobius"/>
    </source>
</evidence>
<reference evidence="2 3" key="1">
    <citation type="submission" date="2016-03" db="EMBL/GenBank/DDBJ databases">
        <authorList>
            <person name="Ploux O."/>
        </authorList>
    </citation>
    <scope>NUCLEOTIDE SEQUENCE [LARGE SCALE GENOMIC DNA]</scope>
    <source>
        <strain evidence="2 3">UAMH 11012</strain>
    </source>
</reference>
<evidence type="ECO:0000313" key="2">
    <source>
        <dbReference type="EMBL" id="CZR59942.1"/>
    </source>
</evidence>
<accession>A0A1L7X4K9</accession>
<feature type="transmembrane region" description="Helical" evidence="1">
    <location>
        <begin position="117"/>
        <end position="136"/>
    </location>
</feature>
<keyword evidence="1" id="KW-1133">Transmembrane helix</keyword>
<keyword evidence="3" id="KW-1185">Reference proteome</keyword>
<evidence type="ECO:0000313" key="3">
    <source>
        <dbReference type="Proteomes" id="UP000184330"/>
    </source>
</evidence>
<dbReference type="AlphaFoldDB" id="A0A1L7X4K9"/>